<dbReference type="EMBL" id="CM047580">
    <property type="protein sequence ID" value="KAI9921684.1"/>
    <property type="molecule type" value="Genomic_DNA"/>
</dbReference>
<organism evidence="1 2">
    <name type="scientific">Peronosclerospora sorghi</name>
    <dbReference type="NCBI Taxonomy" id="230839"/>
    <lineage>
        <taxon>Eukaryota</taxon>
        <taxon>Sar</taxon>
        <taxon>Stramenopiles</taxon>
        <taxon>Oomycota</taxon>
        <taxon>Peronosporomycetes</taxon>
        <taxon>Peronosporales</taxon>
        <taxon>Peronosporaceae</taxon>
        <taxon>Peronosclerospora</taxon>
    </lineage>
</organism>
<sequence>MATEHEEVVIDGDSTEDEEEVRIITPKSRKRSHHSNVITEKDEEEIEMEEEKTEKPEEQATKASSYALKRQQKIYLAEEGVISQRMTLRSSKVTRSSRRNHQQLSISAAVARGERGRRVQEEDDKEDDIRIVHTPPISSITSIGSSGRKCRRPRVQDNDEEVLEGRQFSERKQIDQTDEISSASRRSLRIRNVKKTQQGIPRRLDYPALENCLDNLQSLGPHYEGDDDDDHNYEDSELEETLITPNKKRRLSVPRLGERDNVEKFCADSGNDVDDFICDDDEIEYMEEGEEGVISVESSDDEIEDNPEELTAMLEAGRSREISEWFTIYLEFLEECIIDPGFEKKMLSKRLKPKHQLYDQAVNHIERKLCSCREAVRSGVAWPEEMLDALKRASVFRSSHASAEQDCDACNRRQHVATYHVEFAGVACDATKLYGQNWMGCLENALEEPAFVEVAFEMGSVCHARTLAYWQLLHAKRFWCIIVDAKLKECANDMGRIAEQYRTDFFTKEFGRYKKLVSLVEMFAEDSKRITAGVPNVWRKISAHKVISDFLPLRAKPSPFMTSKARRGTLDAIVAESEEEGTEDEEAVMEKMEQSAAVDFNGDNQAANIEEKVKKGKDPLPSSIRPLESKKEQRNELVTEDKHGEQDLRKNDKEKDIDDLMCLVCEASTRNAGVVHGLYLHVYCCYACAKRQYRTKSGCMVCNRSIDRVLRLLPLTLDARNAIRNQQKS</sequence>
<dbReference type="Proteomes" id="UP001163321">
    <property type="component" value="Chromosome 1"/>
</dbReference>
<comment type="caution">
    <text evidence="1">The sequence shown here is derived from an EMBL/GenBank/DDBJ whole genome shotgun (WGS) entry which is preliminary data.</text>
</comment>
<name>A0ACC0WS41_9STRA</name>
<proteinExistence type="predicted"/>
<evidence type="ECO:0000313" key="2">
    <source>
        <dbReference type="Proteomes" id="UP001163321"/>
    </source>
</evidence>
<accession>A0ACC0WS41</accession>
<evidence type="ECO:0000313" key="1">
    <source>
        <dbReference type="EMBL" id="KAI9921684.1"/>
    </source>
</evidence>
<protein>
    <submittedName>
        <fullName evidence="1">Uncharacterized protein</fullName>
    </submittedName>
</protein>
<keyword evidence="2" id="KW-1185">Reference proteome</keyword>
<reference evidence="1 2" key="1">
    <citation type="journal article" date="2022" name="bioRxiv">
        <title>The genome of the oomycete Peronosclerospora sorghi, a cosmopolitan pathogen of maize and sorghum, is inflated with dispersed pseudogenes.</title>
        <authorList>
            <person name="Fletcher K."/>
            <person name="Martin F."/>
            <person name="Isakeit T."/>
            <person name="Cavanaugh K."/>
            <person name="Magill C."/>
            <person name="Michelmore R."/>
        </authorList>
    </citation>
    <scope>NUCLEOTIDE SEQUENCE [LARGE SCALE GENOMIC DNA]</scope>
    <source>
        <strain evidence="1">P6</strain>
    </source>
</reference>
<gene>
    <name evidence="1" type="ORF">PsorP6_000342</name>
</gene>